<dbReference type="AlphaFoldDB" id="A0A895YFR3"/>
<evidence type="ECO:0000256" key="4">
    <source>
        <dbReference type="PROSITE-ProRule" id="PRU00335"/>
    </source>
</evidence>
<organism evidence="7 8">
    <name type="scientific">Natronosporangium hydrolyticum</name>
    <dbReference type="NCBI Taxonomy" id="2811111"/>
    <lineage>
        <taxon>Bacteria</taxon>
        <taxon>Bacillati</taxon>
        <taxon>Actinomycetota</taxon>
        <taxon>Actinomycetes</taxon>
        <taxon>Micromonosporales</taxon>
        <taxon>Micromonosporaceae</taxon>
        <taxon>Natronosporangium</taxon>
    </lineage>
</organism>
<protein>
    <submittedName>
        <fullName evidence="7">TetR/AcrR family transcriptional regulator C-terminal domain-containing protein</fullName>
    </submittedName>
</protein>
<feature type="region of interest" description="Disordered" evidence="5">
    <location>
        <begin position="211"/>
        <end position="231"/>
    </location>
</feature>
<evidence type="ECO:0000256" key="2">
    <source>
        <dbReference type="ARBA" id="ARBA00023125"/>
    </source>
</evidence>
<feature type="DNA-binding region" description="H-T-H motif" evidence="4">
    <location>
        <begin position="30"/>
        <end position="49"/>
    </location>
</feature>
<name>A0A895YFR3_9ACTN</name>
<dbReference type="SUPFAM" id="SSF46689">
    <property type="entry name" value="Homeodomain-like"/>
    <property type="match status" value="1"/>
</dbReference>
<evidence type="ECO:0000256" key="3">
    <source>
        <dbReference type="ARBA" id="ARBA00023163"/>
    </source>
</evidence>
<dbReference type="InterPro" id="IPR001647">
    <property type="entry name" value="HTH_TetR"/>
</dbReference>
<dbReference type="GO" id="GO:0000976">
    <property type="term" value="F:transcription cis-regulatory region binding"/>
    <property type="evidence" value="ECO:0007669"/>
    <property type="project" value="TreeGrafter"/>
</dbReference>
<dbReference type="RefSeq" id="WP_239678882.1">
    <property type="nucleotide sequence ID" value="NZ_CP070499.1"/>
</dbReference>
<accession>A0A895YFR3</accession>
<keyword evidence="8" id="KW-1185">Reference proteome</keyword>
<dbReference type="PROSITE" id="PS50977">
    <property type="entry name" value="HTH_TETR_2"/>
    <property type="match status" value="1"/>
</dbReference>
<dbReference type="InterPro" id="IPR009057">
    <property type="entry name" value="Homeodomain-like_sf"/>
</dbReference>
<reference evidence="7" key="1">
    <citation type="submission" date="2021-02" db="EMBL/GenBank/DDBJ databases">
        <title>Natrosporangium hydrolyticum gen. nov., sp. nov, a haloalkaliphilic actinobacterium from a soda solonchak soil.</title>
        <authorList>
            <person name="Sorokin D.Y."/>
            <person name="Khijniak T.V."/>
            <person name="Zakharycheva A.P."/>
            <person name="Boueva O.V."/>
            <person name="Ariskina E.V."/>
            <person name="Hahnke R.L."/>
            <person name="Bunk B."/>
            <person name="Sproer C."/>
            <person name="Schumann P."/>
            <person name="Evtushenko L.I."/>
            <person name="Kublanov I.V."/>
        </authorList>
    </citation>
    <scope>NUCLEOTIDE SEQUENCE</scope>
    <source>
        <strain evidence="7">DSM 106523</strain>
    </source>
</reference>
<feature type="domain" description="HTH tetR-type" evidence="6">
    <location>
        <begin position="7"/>
        <end position="67"/>
    </location>
</feature>
<keyword evidence="2 4" id="KW-0238">DNA-binding</keyword>
<dbReference type="InterPro" id="IPR004111">
    <property type="entry name" value="Repressor_TetR_C"/>
</dbReference>
<sequence>MAPLTTTLSRGSIVEAAVDITRTEGLAAVTMRAVATRFTVTPMALYRYVADRDELIRLTADRIGALIRPAPAASWQDQVRAWAHAQRSVLRAHPGLAAWLMDNGPAGPEAYRLLESLARAFADAGLDDAHVVRGTAQVMSWTFSRVAIEDAADARHRAGRPGRTRAFLAGLDQIDPNSHPTAARIGPALFTLPMSELFESGLDSIIASLAAADPHPGPQNPPGTASGEAPG</sequence>
<dbReference type="Proteomes" id="UP000662857">
    <property type="component" value="Chromosome"/>
</dbReference>
<evidence type="ECO:0000259" key="6">
    <source>
        <dbReference type="PROSITE" id="PS50977"/>
    </source>
</evidence>
<dbReference type="InterPro" id="IPR036271">
    <property type="entry name" value="Tet_transcr_reg_TetR-rel_C_sf"/>
</dbReference>
<dbReference type="GO" id="GO:0003700">
    <property type="term" value="F:DNA-binding transcription factor activity"/>
    <property type="evidence" value="ECO:0007669"/>
    <property type="project" value="TreeGrafter"/>
</dbReference>
<proteinExistence type="predicted"/>
<evidence type="ECO:0000256" key="5">
    <source>
        <dbReference type="SAM" id="MobiDB-lite"/>
    </source>
</evidence>
<evidence type="ECO:0000313" key="8">
    <source>
        <dbReference type="Proteomes" id="UP000662857"/>
    </source>
</evidence>
<dbReference type="Gene3D" id="1.10.357.10">
    <property type="entry name" value="Tetracycline Repressor, domain 2"/>
    <property type="match status" value="1"/>
</dbReference>
<keyword evidence="3" id="KW-0804">Transcription</keyword>
<evidence type="ECO:0000313" key="7">
    <source>
        <dbReference type="EMBL" id="QSB16657.1"/>
    </source>
</evidence>
<dbReference type="KEGG" id="nhy:JQS43_10455"/>
<keyword evidence="1" id="KW-0805">Transcription regulation</keyword>
<dbReference type="Pfam" id="PF00440">
    <property type="entry name" value="TetR_N"/>
    <property type="match status" value="1"/>
</dbReference>
<dbReference type="GO" id="GO:0045892">
    <property type="term" value="P:negative regulation of DNA-templated transcription"/>
    <property type="evidence" value="ECO:0007669"/>
    <property type="project" value="InterPro"/>
</dbReference>
<dbReference type="InterPro" id="IPR050109">
    <property type="entry name" value="HTH-type_TetR-like_transc_reg"/>
</dbReference>
<dbReference type="SUPFAM" id="SSF48498">
    <property type="entry name" value="Tetracyclin repressor-like, C-terminal domain"/>
    <property type="match status" value="1"/>
</dbReference>
<dbReference type="PANTHER" id="PTHR30055">
    <property type="entry name" value="HTH-TYPE TRANSCRIPTIONAL REGULATOR RUTR"/>
    <property type="match status" value="1"/>
</dbReference>
<evidence type="ECO:0000256" key="1">
    <source>
        <dbReference type="ARBA" id="ARBA00023015"/>
    </source>
</evidence>
<dbReference type="PANTHER" id="PTHR30055:SF151">
    <property type="entry name" value="TRANSCRIPTIONAL REGULATORY PROTEIN"/>
    <property type="match status" value="1"/>
</dbReference>
<gene>
    <name evidence="7" type="ORF">JQS43_10455</name>
</gene>
<dbReference type="Pfam" id="PF02909">
    <property type="entry name" value="TetR_C_1"/>
    <property type="match status" value="1"/>
</dbReference>
<dbReference type="EMBL" id="CP070499">
    <property type="protein sequence ID" value="QSB16657.1"/>
    <property type="molecule type" value="Genomic_DNA"/>
</dbReference>